<evidence type="ECO:0000313" key="1">
    <source>
        <dbReference type="EMBL" id="MDO3676138.1"/>
    </source>
</evidence>
<protein>
    <recommendedName>
        <fullName evidence="3">Phosphatase</fullName>
    </recommendedName>
</protein>
<gene>
    <name evidence="1" type="ORF">Q3C12_03915</name>
</gene>
<proteinExistence type="predicted"/>
<dbReference type="RefSeq" id="WP_302877285.1">
    <property type="nucleotide sequence ID" value="NZ_JAUMKJ010000003.1"/>
</dbReference>
<evidence type="ECO:0008006" key="3">
    <source>
        <dbReference type="Google" id="ProtNLM"/>
    </source>
</evidence>
<name>A0ABT8V3Y4_9BACL</name>
<accession>A0ABT8V3Y4</accession>
<keyword evidence="2" id="KW-1185">Reference proteome</keyword>
<organism evidence="1 2">
    <name type="scientific">Paenibacillus ehimensis</name>
    <dbReference type="NCBI Taxonomy" id="79264"/>
    <lineage>
        <taxon>Bacteria</taxon>
        <taxon>Bacillati</taxon>
        <taxon>Bacillota</taxon>
        <taxon>Bacilli</taxon>
        <taxon>Bacillales</taxon>
        <taxon>Paenibacillaceae</taxon>
        <taxon>Paenibacillus</taxon>
    </lineage>
</organism>
<dbReference type="EMBL" id="JAUMKJ010000003">
    <property type="protein sequence ID" value="MDO3676138.1"/>
    <property type="molecule type" value="Genomic_DNA"/>
</dbReference>
<dbReference type="Proteomes" id="UP001168883">
    <property type="component" value="Unassembled WGS sequence"/>
</dbReference>
<sequence>MKKLVLLVAVALFFVGFTIPSDVTKNHPITIVQLSEPDPGH</sequence>
<comment type="caution">
    <text evidence="1">The sequence shown here is derived from an EMBL/GenBank/DDBJ whole genome shotgun (WGS) entry which is preliminary data.</text>
</comment>
<evidence type="ECO:0000313" key="2">
    <source>
        <dbReference type="Proteomes" id="UP001168883"/>
    </source>
</evidence>
<reference evidence="1" key="1">
    <citation type="submission" date="2023-07" db="EMBL/GenBank/DDBJ databases">
        <authorList>
            <person name="Aktuganov G."/>
            <person name="Boyko T."/>
            <person name="Delegan Y."/>
            <person name="Galimzianova N."/>
            <person name="Gilvanova E."/>
            <person name="Korobov V."/>
            <person name="Kuzmina L."/>
            <person name="Melentiev A."/>
            <person name="Milman P."/>
            <person name="Ryabova A."/>
            <person name="Stupak E."/>
            <person name="Yasakov T."/>
            <person name="Zharikova N."/>
            <person name="Zhurenko E."/>
        </authorList>
    </citation>
    <scope>NUCLEOTIDE SEQUENCE</scope>
    <source>
        <strain evidence="1">IB-739</strain>
    </source>
</reference>